<protein>
    <recommendedName>
        <fullName evidence="5">DUF3040 domain-containing protein</fullName>
    </recommendedName>
</protein>
<evidence type="ECO:0008006" key="5">
    <source>
        <dbReference type="Google" id="ProtNLM"/>
    </source>
</evidence>
<organism evidence="3 4">
    <name type="scientific">Corynebacterium lehmanniae</name>
    <dbReference type="NCBI Taxonomy" id="2913497"/>
    <lineage>
        <taxon>Bacteria</taxon>
        <taxon>Bacillati</taxon>
        <taxon>Actinomycetota</taxon>
        <taxon>Actinomycetes</taxon>
        <taxon>Mycobacteriales</taxon>
        <taxon>Corynebacteriaceae</taxon>
        <taxon>Corynebacterium</taxon>
    </lineage>
</organism>
<proteinExistence type="predicted"/>
<reference evidence="3" key="1">
    <citation type="submission" date="2022-02" db="EMBL/GenBank/DDBJ databases">
        <title>Corynebacterium sp. from urogenital microbiome.</title>
        <authorList>
            <person name="Cappelli E.A."/>
            <person name="Ribeiro T.G."/>
            <person name="Peixe L."/>
        </authorList>
    </citation>
    <scope>NUCLEOTIDE SEQUENCE</scope>
    <source>
        <strain evidence="3">C8Ua_144</strain>
    </source>
</reference>
<keyword evidence="2" id="KW-1133">Transmembrane helix</keyword>
<keyword evidence="4" id="KW-1185">Reference proteome</keyword>
<name>A0ABT4RB19_9CORY</name>
<feature type="transmembrane region" description="Helical" evidence="2">
    <location>
        <begin position="184"/>
        <end position="211"/>
    </location>
</feature>
<feature type="compositionally biased region" description="Basic and acidic residues" evidence="1">
    <location>
        <begin position="18"/>
        <end position="38"/>
    </location>
</feature>
<evidence type="ECO:0000313" key="4">
    <source>
        <dbReference type="Proteomes" id="UP001146453"/>
    </source>
</evidence>
<keyword evidence="2" id="KW-0472">Membrane</keyword>
<sequence>MENDENAEKEIGSIGRSADTHGQSKPESDRDFKPRAEDPIGEGAAKRSQPGSGVGEDGSFPRSRDGKGVLEKRSGSTIYQPKAEVLSNSTGNEPLHGRTVSRDSGTSYVEAHSGPIPSPRNLAEYESKLPGTADKLVQMAIDSSYALDQVNLADAQMGFAAAESMRTSGELAKNQQRNLRNLTWAVFFVTVVFALLGLSVPAILGLILLVAGGGAQLVQPKFVELFSPDFGNQPSTDESSGKA</sequence>
<accession>A0ABT4RB19</accession>
<keyword evidence="2" id="KW-0812">Transmembrane</keyword>
<evidence type="ECO:0000256" key="2">
    <source>
        <dbReference type="SAM" id="Phobius"/>
    </source>
</evidence>
<dbReference type="RefSeq" id="WP_269952879.1">
    <property type="nucleotide sequence ID" value="NZ_JAKMUR010000026.1"/>
</dbReference>
<feature type="compositionally biased region" description="Basic and acidic residues" evidence="1">
    <location>
        <begin position="62"/>
        <end position="74"/>
    </location>
</feature>
<dbReference type="Proteomes" id="UP001146453">
    <property type="component" value="Unassembled WGS sequence"/>
</dbReference>
<comment type="caution">
    <text evidence="3">The sequence shown here is derived from an EMBL/GenBank/DDBJ whole genome shotgun (WGS) entry which is preliminary data.</text>
</comment>
<evidence type="ECO:0000256" key="1">
    <source>
        <dbReference type="SAM" id="MobiDB-lite"/>
    </source>
</evidence>
<feature type="region of interest" description="Disordered" evidence="1">
    <location>
        <begin position="1"/>
        <end position="120"/>
    </location>
</feature>
<feature type="compositionally biased region" description="Basic and acidic residues" evidence="1">
    <location>
        <begin position="1"/>
        <end position="11"/>
    </location>
</feature>
<gene>
    <name evidence="3" type="ORF">L8U61_11435</name>
</gene>
<dbReference type="EMBL" id="JAKMUR010000026">
    <property type="protein sequence ID" value="MCZ9292743.1"/>
    <property type="molecule type" value="Genomic_DNA"/>
</dbReference>
<evidence type="ECO:0000313" key="3">
    <source>
        <dbReference type="EMBL" id="MCZ9292743.1"/>
    </source>
</evidence>